<evidence type="ECO:0000256" key="9">
    <source>
        <dbReference type="RuleBase" id="RU361157"/>
    </source>
</evidence>
<dbReference type="GO" id="GO:0140359">
    <property type="term" value="F:ABC-type transporter activity"/>
    <property type="evidence" value="ECO:0007669"/>
    <property type="project" value="InterPro"/>
</dbReference>
<dbReference type="GO" id="GO:0015920">
    <property type="term" value="P:lipopolysaccharide transport"/>
    <property type="evidence" value="ECO:0007669"/>
    <property type="project" value="TreeGrafter"/>
</dbReference>
<proteinExistence type="inferred from homology"/>
<dbReference type="PROSITE" id="PS51012">
    <property type="entry name" value="ABC_TM2"/>
    <property type="match status" value="1"/>
</dbReference>
<evidence type="ECO:0000313" key="11">
    <source>
        <dbReference type="EMBL" id="SEO12122.1"/>
    </source>
</evidence>
<feature type="transmembrane region" description="Helical" evidence="9">
    <location>
        <begin position="35"/>
        <end position="55"/>
    </location>
</feature>
<accession>A0A1H8M414</accession>
<evidence type="ECO:0000256" key="6">
    <source>
        <dbReference type="ARBA" id="ARBA00022989"/>
    </source>
</evidence>
<dbReference type="Proteomes" id="UP000199493">
    <property type="component" value="Unassembled WGS sequence"/>
</dbReference>
<comment type="subcellular location">
    <subcellularLocation>
        <location evidence="9">Cell inner membrane</location>
        <topology evidence="9">Multi-pass membrane protein</topology>
    </subcellularLocation>
    <subcellularLocation>
        <location evidence="1">Cell membrane</location>
        <topology evidence="1">Multi-pass membrane protein</topology>
    </subcellularLocation>
</comment>
<evidence type="ECO:0000259" key="10">
    <source>
        <dbReference type="PROSITE" id="PS51012"/>
    </source>
</evidence>
<keyword evidence="7" id="KW-0762">Sugar transport</keyword>
<dbReference type="GO" id="GO:0015774">
    <property type="term" value="P:polysaccharide transport"/>
    <property type="evidence" value="ECO:0007669"/>
    <property type="project" value="UniProtKB-KW"/>
</dbReference>
<evidence type="ECO:0000256" key="7">
    <source>
        <dbReference type="ARBA" id="ARBA00023047"/>
    </source>
</evidence>
<dbReference type="InterPro" id="IPR047817">
    <property type="entry name" value="ABC2_TM_bact-type"/>
</dbReference>
<dbReference type="RefSeq" id="WP_089675725.1">
    <property type="nucleotide sequence ID" value="NZ_FODB01000046.1"/>
</dbReference>
<reference evidence="11 12" key="1">
    <citation type="submission" date="2016-10" db="EMBL/GenBank/DDBJ databases">
        <authorList>
            <person name="de Groot N.N."/>
        </authorList>
    </citation>
    <scope>NUCLEOTIDE SEQUENCE [LARGE SCALE GENOMIC DNA]</scope>
    <source>
        <strain evidence="11 12">558</strain>
    </source>
</reference>
<comment type="similarity">
    <text evidence="2 9">Belongs to the ABC-2 integral membrane protein family.</text>
</comment>
<evidence type="ECO:0000256" key="1">
    <source>
        <dbReference type="ARBA" id="ARBA00004651"/>
    </source>
</evidence>
<keyword evidence="5 9" id="KW-0812">Transmembrane</keyword>
<dbReference type="PANTHER" id="PTHR30413:SF10">
    <property type="entry name" value="CAPSULE POLYSACCHARIDE EXPORT INNER-MEMBRANE PROTEIN CTRC"/>
    <property type="match status" value="1"/>
</dbReference>
<keyword evidence="4 9" id="KW-1003">Cell membrane</keyword>
<dbReference type="PANTHER" id="PTHR30413">
    <property type="entry name" value="INNER MEMBRANE TRANSPORT PERMEASE"/>
    <property type="match status" value="1"/>
</dbReference>
<keyword evidence="8 9" id="KW-0472">Membrane</keyword>
<feature type="transmembrane region" description="Helical" evidence="9">
    <location>
        <begin position="67"/>
        <end position="88"/>
    </location>
</feature>
<evidence type="ECO:0000256" key="2">
    <source>
        <dbReference type="ARBA" id="ARBA00007783"/>
    </source>
</evidence>
<dbReference type="InterPro" id="IPR013525">
    <property type="entry name" value="ABC2_TM"/>
</dbReference>
<dbReference type="Pfam" id="PF01061">
    <property type="entry name" value="ABC2_membrane"/>
    <property type="match status" value="1"/>
</dbReference>
<evidence type="ECO:0000256" key="3">
    <source>
        <dbReference type="ARBA" id="ARBA00022448"/>
    </source>
</evidence>
<evidence type="ECO:0000256" key="4">
    <source>
        <dbReference type="ARBA" id="ARBA00022475"/>
    </source>
</evidence>
<keyword evidence="3 9" id="KW-0813">Transport</keyword>
<evidence type="ECO:0000256" key="5">
    <source>
        <dbReference type="ARBA" id="ARBA00022692"/>
    </source>
</evidence>
<dbReference type="STRING" id="77097.SAMN04490369_104618"/>
<feature type="transmembrane region" description="Helical" evidence="9">
    <location>
        <begin position="146"/>
        <end position="172"/>
    </location>
</feature>
<evidence type="ECO:0000256" key="8">
    <source>
        <dbReference type="ARBA" id="ARBA00023136"/>
    </source>
</evidence>
<feature type="transmembrane region" description="Helical" evidence="9">
    <location>
        <begin position="232"/>
        <end position="253"/>
    </location>
</feature>
<gene>
    <name evidence="11" type="ORF">SAMN04490369_104618</name>
</gene>
<keyword evidence="6 9" id="KW-1133">Transmembrane helix</keyword>
<protein>
    <recommendedName>
        <fullName evidence="9">Transport permease protein</fullName>
    </recommendedName>
</protein>
<sequence>MLESLKGAWRYRQFIATSIRHELVTRFARSRIGGAWMIIHPLSMVLIYALILSAVLSAKLPGIESQYAYAIYLTAGMLGWSLFSDILNRCLGVFIENANLMKKLVFPKIALPVIITGSCLINNIALFAVILVVFAVLGHFTPATLLWVPVLTGITVLLALGLGLMLGILNVFIRDIGQLMPIIMQFLFWFTPVVYPAEIVPESLQTVLAFNPLFHLVGAYHSVLAYGQAPSLLALVGLTLLGGGLVIMSAVLFRKASPEMVDAL</sequence>
<dbReference type="GO" id="GO:0005886">
    <property type="term" value="C:plasma membrane"/>
    <property type="evidence" value="ECO:0007669"/>
    <property type="project" value="UniProtKB-SubCell"/>
</dbReference>
<organism evidence="11 12">
    <name type="scientific">Vreelandella aquamarina</name>
    <dbReference type="NCBI Taxonomy" id="77097"/>
    <lineage>
        <taxon>Bacteria</taxon>
        <taxon>Pseudomonadati</taxon>
        <taxon>Pseudomonadota</taxon>
        <taxon>Gammaproteobacteria</taxon>
        <taxon>Oceanospirillales</taxon>
        <taxon>Halomonadaceae</taxon>
        <taxon>Vreelandella</taxon>
    </lineage>
</organism>
<feature type="domain" description="ABC transmembrane type-2" evidence="10">
    <location>
        <begin position="32"/>
        <end position="256"/>
    </location>
</feature>
<feature type="transmembrane region" description="Helical" evidence="9">
    <location>
        <begin position="109"/>
        <end position="140"/>
    </location>
</feature>
<feature type="transmembrane region" description="Helical" evidence="9">
    <location>
        <begin position="179"/>
        <end position="197"/>
    </location>
</feature>
<evidence type="ECO:0000313" key="12">
    <source>
        <dbReference type="Proteomes" id="UP000199493"/>
    </source>
</evidence>
<name>A0A1H8M414_9GAMM</name>
<dbReference type="AlphaFoldDB" id="A0A1H8M414"/>
<keyword evidence="7" id="KW-0625">Polysaccharide transport</keyword>
<dbReference type="EMBL" id="FODB01000046">
    <property type="protein sequence ID" value="SEO12122.1"/>
    <property type="molecule type" value="Genomic_DNA"/>
</dbReference>